<gene>
    <name evidence="7" type="ORF">ASILVAE211_03950</name>
</gene>
<feature type="transmembrane region" description="Helical" evidence="5">
    <location>
        <begin position="65"/>
        <end position="85"/>
    </location>
</feature>
<comment type="caution">
    <text evidence="7">The sequence shown here is derived from an EMBL/GenBank/DDBJ whole genome shotgun (WGS) entry which is preliminary data.</text>
</comment>
<protein>
    <submittedName>
        <fullName evidence="7">DMT family transporter</fullName>
    </submittedName>
</protein>
<feature type="domain" description="EamA" evidence="6">
    <location>
        <begin position="151"/>
        <end position="287"/>
    </location>
</feature>
<comment type="subcellular location">
    <subcellularLocation>
        <location evidence="1">Membrane</location>
        <topology evidence="1">Multi-pass membrane protein</topology>
    </subcellularLocation>
</comment>
<dbReference type="InterPro" id="IPR037185">
    <property type="entry name" value="EmrE-like"/>
</dbReference>
<evidence type="ECO:0000259" key="6">
    <source>
        <dbReference type="Pfam" id="PF00892"/>
    </source>
</evidence>
<evidence type="ECO:0000256" key="2">
    <source>
        <dbReference type="ARBA" id="ARBA00022692"/>
    </source>
</evidence>
<feature type="transmembrane region" description="Helical" evidence="5">
    <location>
        <begin position="124"/>
        <end position="144"/>
    </location>
</feature>
<dbReference type="Proteomes" id="UP000708298">
    <property type="component" value="Unassembled WGS sequence"/>
</dbReference>
<dbReference type="AlphaFoldDB" id="A0A963YQ87"/>
<keyword evidence="4 5" id="KW-0472">Membrane</keyword>
<evidence type="ECO:0000256" key="3">
    <source>
        <dbReference type="ARBA" id="ARBA00022989"/>
    </source>
</evidence>
<name>A0A963YQ87_9PROT</name>
<feature type="domain" description="EamA" evidence="6">
    <location>
        <begin position="8"/>
        <end position="137"/>
    </location>
</feature>
<dbReference type="SUPFAM" id="SSF103481">
    <property type="entry name" value="Multidrug resistance efflux transporter EmrE"/>
    <property type="match status" value="2"/>
</dbReference>
<keyword evidence="2 5" id="KW-0812">Transmembrane</keyword>
<feature type="transmembrane region" description="Helical" evidence="5">
    <location>
        <begin position="181"/>
        <end position="202"/>
    </location>
</feature>
<sequence length="301" mass="31760">MTARDWALLVLLSVIWGGSFLFIKLGLRDLPPLTFVFGRVSLAALALAAYLALSGIRFPRERAVWLAFFGMGVLNNLIPFTLLFWGETRIGGGLASILNATTPIFSIILAHLLTADERITPQKLGGILLGFAGVFALIGGGLVGPIRPSMPAMIACLGAAFSYGLAGVFGRRFRRMGLAPAMGAFGQTAASSMLMLPIALIVDRPWQLPMPGATTWASLLGLALLCTTFGYILFFRILAAGGAVNSSLVTLLVPVSGVLLNGLLLGETLGAAQFAGMALIAFGLLVIDGRIFRLRRRSAPA</sequence>
<reference evidence="7" key="2">
    <citation type="submission" date="2021-01" db="EMBL/GenBank/DDBJ databases">
        <authorList>
            <person name="Mieszkin S."/>
            <person name="Pouder E."/>
            <person name="Alain K."/>
        </authorList>
    </citation>
    <scope>NUCLEOTIDE SEQUENCE</scope>
    <source>
        <strain evidence="7">HW T2.11</strain>
    </source>
</reference>
<dbReference type="GO" id="GO:0016020">
    <property type="term" value="C:membrane"/>
    <property type="evidence" value="ECO:0007669"/>
    <property type="project" value="UniProtKB-SubCell"/>
</dbReference>
<accession>A0A963YQ87</accession>
<feature type="transmembrane region" description="Helical" evidence="5">
    <location>
        <begin position="91"/>
        <end position="112"/>
    </location>
</feature>
<reference evidence="7" key="1">
    <citation type="journal article" date="2021" name="Microorganisms">
        <title>Acidisoma silvae sp. nov. and Acidisomacellulosilytica sp. nov., Two Acidophilic Bacteria Isolated from Decaying Wood, Hydrolyzing Cellulose and Producing Poly-3-hydroxybutyrate.</title>
        <authorList>
            <person name="Mieszkin S."/>
            <person name="Pouder E."/>
            <person name="Uroz S."/>
            <person name="Simon-Colin C."/>
            <person name="Alain K."/>
        </authorList>
    </citation>
    <scope>NUCLEOTIDE SEQUENCE</scope>
    <source>
        <strain evidence="7">HW T2.11</strain>
    </source>
</reference>
<dbReference type="InterPro" id="IPR050638">
    <property type="entry name" value="AA-Vitamin_Transporters"/>
</dbReference>
<feature type="transmembrane region" description="Helical" evidence="5">
    <location>
        <begin position="7"/>
        <end position="27"/>
    </location>
</feature>
<organism evidence="7 8">
    <name type="scientific">Acidisoma silvae</name>
    <dbReference type="NCBI Taxonomy" id="2802396"/>
    <lineage>
        <taxon>Bacteria</taxon>
        <taxon>Pseudomonadati</taxon>
        <taxon>Pseudomonadota</taxon>
        <taxon>Alphaproteobacteria</taxon>
        <taxon>Acetobacterales</taxon>
        <taxon>Acidocellaceae</taxon>
        <taxon>Acidisoma</taxon>
    </lineage>
</organism>
<dbReference type="PANTHER" id="PTHR32322">
    <property type="entry name" value="INNER MEMBRANE TRANSPORTER"/>
    <property type="match status" value="1"/>
</dbReference>
<dbReference type="EMBL" id="JAESVB010000001">
    <property type="protein sequence ID" value="MCB8874325.1"/>
    <property type="molecule type" value="Genomic_DNA"/>
</dbReference>
<evidence type="ECO:0000256" key="5">
    <source>
        <dbReference type="SAM" id="Phobius"/>
    </source>
</evidence>
<evidence type="ECO:0000313" key="8">
    <source>
        <dbReference type="Proteomes" id="UP000708298"/>
    </source>
</evidence>
<keyword evidence="3 5" id="KW-1133">Transmembrane helix</keyword>
<proteinExistence type="predicted"/>
<dbReference type="InterPro" id="IPR000620">
    <property type="entry name" value="EamA_dom"/>
</dbReference>
<feature type="transmembrane region" description="Helical" evidence="5">
    <location>
        <begin position="150"/>
        <end position="169"/>
    </location>
</feature>
<evidence type="ECO:0000313" key="7">
    <source>
        <dbReference type="EMBL" id="MCB8874325.1"/>
    </source>
</evidence>
<evidence type="ECO:0000256" key="1">
    <source>
        <dbReference type="ARBA" id="ARBA00004141"/>
    </source>
</evidence>
<keyword evidence="8" id="KW-1185">Reference proteome</keyword>
<feature type="transmembrane region" description="Helical" evidence="5">
    <location>
        <begin position="33"/>
        <end position="53"/>
    </location>
</feature>
<evidence type="ECO:0000256" key="4">
    <source>
        <dbReference type="ARBA" id="ARBA00023136"/>
    </source>
</evidence>
<feature type="transmembrane region" description="Helical" evidence="5">
    <location>
        <begin position="246"/>
        <end position="264"/>
    </location>
</feature>
<feature type="transmembrane region" description="Helical" evidence="5">
    <location>
        <begin position="270"/>
        <end position="287"/>
    </location>
</feature>
<dbReference type="Pfam" id="PF00892">
    <property type="entry name" value="EamA"/>
    <property type="match status" value="2"/>
</dbReference>
<feature type="transmembrane region" description="Helical" evidence="5">
    <location>
        <begin position="214"/>
        <end position="234"/>
    </location>
</feature>
<dbReference type="PANTHER" id="PTHR32322:SF9">
    <property type="entry name" value="AMINO-ACID METABOLITE EFFLUX PUMP-RELATED"/>
    <property type="match status" value="1"/>
</dbReference>